<evidence type="ECO:0000256" key="10">
    <source>
        <dbReference type="SAM" id="MobiDB-lite"/>
    </source>
</evidence>
<dbReference type="InterPro" id="IPR000719">
    <property type="entry name" value="Prot_kinase_dom"/>
</dbReference>
<dbReference type="GO" id="GO:0004674">
    <property type="term" value="F:protein serine/threonine kinase activity"/>
    <property type="evidence" value="ECO:0007669"/>
    <property type="project" value="UniProtKB-KW"/>
</dbReference>
<comment type="similarity">
    <text evidence="1">Belongs to the protein kinase superfamily. TKL Ser/Thr protein kinase family. RAF subfamily.</text>
</comment>
<keyword evidence="4" id="KW-0808">Transferase</keyword>
<evidence type="ECO:0000256" key="9">
    <source>
        <dbReference type="ARBA" id="ARBA00048679"/>
    </source>
</evidence>
<keyword evidence="7" id="KW-0067">ATP-binding</keyword>
<reference evidence="13" key="2">
    <citation type="journal article" date="2022" name="Hortic Res">
        <title>The genome of Dioscorea zingiberensis sheds light on the biosynthesis, origin and evolution of the medicinally important diosgenin saponins.</title>
        <authorList>
            <person name="Li Y."/>
            <person name="Tan C."/>
            <person name="Li Z."/>
            <person name="Guo J."/>
            <person name="Li S."/>
            <person name="Chen X."/>
            <person name="Wang C."/>
            <person name="Dai X."/>
            <person name="Yang H."/>
            <person name="Song W."/>
            <person name="Hou L."/>
            <person name="Xu J."/>
            <person name="Tong Z."/>
            <person name="Xu A."/>
            <person name="Yuan X."/>
            <person name="Wang W."/>
            <person name="Yang Q."/>
            <person name="Chen L."/>
            <person name="Sun Z."/>
            <person name="Wang K."/>
            <person name="Pan B."/>
            <person name="Chen J."/>
            <person name="Bao Y."/>
            <person name="Liu F."/>
            <person name="Qi X."/>
            <person name="Gang D.R."/>
            <person name="Wen J."/>
            <person name="Li J."/>
        </authorList>
    </citation>
    <scope>NUCLEOTIDE SEQUENCE</scope>
    <source>
        <strain evidence="13">Dzin_1.0</strain>
    </source>
</reference>
<keyword evidence="5" id="KW-0547">Nucleotide-binding</keyword>
<evidence type="ECO:0000256" key="6">
    <source>
        <dbReference type="ARBA" id="ARBA00022777"/>
    </source>
</evidence>
<evidence type="ECO:0000256" key="7">
    <source>
        <dbReference type="ARBA" id="ARBA00022840"/>
    </source>
</evidence>
<gene>
    <name evidence="13" type="ORF">J5N97_012040</name>
</gene>
<evidence type="ECO:0000256" key="3">
    <source>
        <dbReference type="ARBA" id="ARBA00022527"/>
    </source>
</evidence>
<dbReference type="Proteomes" id="UP001085076">
    <property type="component" value="Miscellaneous, Linkage group lg03"/>
</dbReference>
<evidence type="ECO:0000256" key="1">
    <source>
        <dbReference type="ARBA" id="ARBA00010507"/>
    </source>
</evidence>
<keyword evidence="14" id="KW-1185">Reference proteome</keyword>
<dbReference type="PROSITE" id="PS51671">
    <property type="entry name" value="ACT"/>
    <property type="match status" value="1"/>
</dbReference>
<dbReference type="SUPFAM" id="SSF55021">
    <property type="entry name" value="ACT-like"/>
    <property type="match status" value="1"/>
</dbReference>
<evidence type="ECO:0000256" key="5">
    <source>
        <dbReference type="ARBA" id="ARBA00022741"/>
    </source>
</evidence>
<dbReference type="InterPro" id="IPR002912">
    <property type="entry name" value="ACT_dom"/>
</dbReference>
<keyword evidence="6" id="KW-0418">Kinase</keyword>
<dbReference type="EC" id="2.7.11.1" evidence="2"/>
<keyword evidence="3" id="KW-0723">Serine/threonine-protein kinase</keyword>
<dbReference type="Gene3D" id="3.30.200.20">
    <property type="entry name" value="Phosphorylase Kinase, domain 1"/>
    <property type="match status" value="1"/>
</dbReference>
<evidence type="ECO:0000256" key="2">
    <source>
        <dbReference type="ARBA" id="ARBA00012513"/>
    </source>
</evidence>
<dbReference type="Pfam" id="PF07714">
    <property type="entry name" value="PK_Tyr_Ser-Thr"/>
    <property type="match status" value="1"/>
</dbReference>
<comment type="catalytic activity">
    <reaction evidence="8">
        <text>L-threonyl-[protein] + ATP = O-phospho-L-threonyl-[protein] + ADP + H(+)</text>
        <dbReference type="Rhea" id="RHEA:46608"/>
        <dbReference type="Rhea" id="RHEA-COMP:11060"/>
        <dbReference type="Rhea" id="RHEA-COMP:11605"/>
        <dbReference type="ChEBI" id="CHEBI:15378"/>
        <dbReference type="ChEBI" id="CHEBI:30013"/>
        <dbReference type="ChEBI" id="CHEBI:30616"/>
        <dbReference type="ChEBI" id="CHEBI:61977"/>
        <dbReference type="ChEBI" id="CHEBI:456216"/>
        <dbReference type="EC" id="2.7.11.1"/>
    </reaction>
</comment>
<evidence type="ECO:0000259" key="11">
    <source>
        <dbReference type="PROSITE" id="PS50011"/>
    </source>
</evidence>
<accession>A0A9D5CN93</accession>
<dbReference type="InterPro" id="IPR051681">
    <property type="entry name" value="Ser/Thr_Kinases-Pseudokinases"/>
</dbReference>
<protein>
    <recommendedName>
        <fullName evidence="2">non-specific serine/threonine protein kinase</fullName>
        <ecNumber evidence="2">2.7.11.1</ecNumber>
    </recommendedName>
</protein>
<organism evidence="13 14">
    <name type="scientific">Dioscorea zingiberensis</name>
    <dbReference type="NCBI Taxonomy" id="325984"/>
    <lineage>
        <taxon>Eukaryota</taxon>
        <taxon>Viridiplantae</taxon>
        <taxon>Streptophyta</taxon>
        <taxon>Embryophyta</taxon>
        <taxon>Tracheophyta</taxon>
        <taxon>Spermatophyta</taxon>
        <taxon>Magnoliopsida</taxon>
        <taxon>Liliopsida</taxon>
        <taxon>Dioscoreales</taxon>
        <taxon>Dioscoreaceae</taxon>
        <taxon>Dioscorea</taxon>
    </lineage>
</organism>
<dbReference type="InterPro" id="IPR008271">
    <property type="entry name" value="Ser/Thr_kinase_AS"/>
</dbReference>
<feature type="region of interest" description="Disordered" evidence="10">
    <location>
        <begin position="1"/>
        <end position="24"/>
    </location>
</feature>
<reference evidence="13" key="1">
    <citation type="submission" date="2021-03" db="EMBL/GenBank/DDBJ databases">
        <authorList>
            <person name="Li Z."/>
            <person name="Yang C."/>
        </authorList>
    </citation>
    <scope>NUCLEOTIDE SEQUENCE</scope>
    <source>
        <strain evidence="13">Dzin_1.0</strain>
        <tissue evidence="13">Leaf</tissue>
    </source>
</reference>
<dbReference type="EMBL" id="JAGGNH010000003">
    <property type="protein sequence ID" value="KAJ0976566.1"/>
    <property type="molecule type" value="Genomic_DNA"/>
</dbReference>
<dbReference type="CDD" id="cd13999">
    <property type="entry name" value="STKc_MAP3K-like"/>
    <property type="match status" value="1"/>
</dbReference>
<dbReference type="Gene3D" id="1.10.510.10">
    <property type="entry name" value="Transferase(Phosphotransferase) domain 1"/>
    <property type="match status" value="1"/>
</dbReference>
<sequence>MEGAVEGMGESSSPPKGLGSPGGHDMKYDIYARLLENRNEEALSNPDFREQFMAHFSRLPPSYQLDVNVDRAEDVLLHQKILNEAKDPEKCPVFHVRFMKLDDVNVDVRKNPKDIEDGHYLTEALSVRQDVTCVPIHEIIFSTVDKPKLLSQLSALLSDIGLNIREAHVFSTTDGYSLDVFVVDGWPVKDTDDLHKELEAAISRTEGSWSGSTHSSGADKILAMQQKIGDWEIDKRLLKMGEKIASGSCGDLYRGSYLGQDVAIKVLRSKHLNEALGVEFAQEVMILREVQHRNVVRFIGASTKPPQFCIVTEYMPGGNLYDFLHKHHNILELSMLLEFALDVCKGMNYLHQNNIIHRDLKAANLLMDDNRVVKVADFGVARFQSQGGDMTAETGTYRWMAPEVINHQQYDQKADVFSFAIVLWELVTSKIPYDKLTPLQAALGVRQGLRPELPDNGHPVLLDLMQRCWEALPAKRPSFSEIIVELEELLKQVKPPGETSEERKENVTCD</sequence>
<evidence type="ECO:0000313" key="14">
    <source>
        <dbReference type="Proteomes" id="UP001085076"/>
    </source>
</evidence>
<dbReference type="PRINTS" id="PR00109">
    <property type="entry name" value="TYRKINASE"/>
</dbReference>
<feature type="domain" description="ACT" evidence="12">
    <location>
        <begin position="138"/>
        <end position="212"/>
    </location>
</feature>
<dbReference type="PANTHER" id="PTHR44329">
    <property type="entry name" value="SERINE/THREONINE-PROTEIN KINASE TNNI3K-RELATED"/>
    <property type="match status" value="1"/>
</dbReference>
<dbReference type="SUPFAM" id="SSF56112">
    <property type="entry name" value="Protein kinase-like (PK-like)"/>
    <property type="match status" value="1"/>
</dbReference>
<dbReference type="InterPro" id="IPR001245">
    <property type="entry name" value="Ser-Thr/Tyr_kinase_cat_dom"/>
</dbReference>
<dbReference type="PANTHER" id="PTHR44329:SF41">
    <property type="entry name" value="OS12G0163800 PROTEIN"/>
    <property type="match status" value="1"/>
</dbReference>
<evidence type="ECO:0000256" key="8">
    <source>
        <dbReference type="ARBA" id="ARBA00047899"/>
    </source>
</evidence>
<evidence type="ECO:0000259" key="12">
    <source>
        <dbReference type="PROSITE" id="PS51671"/>
    </source>
</evidence>
<dbReference type="InterPro" id="IPR045865">
    <property type="entry name" value="ACT-like_dom_sf"/>
</dbReference>
<dbReference type="FunFam" id="3.30.200.20:FF:000060">
    <property type="entry name" value="Serine/threonine-protein kinase isoform 1"/>
    <property type="match status" value="1"/>
</dbReference>
<dbReference type="InterPro" id="IPR011009">
    <property type="entry name" value="Kinase-like_dom_sf"/>
</dbReference>
<dbReference type="AlphaFoldDB" id="A0A9D5CN93"/>
<evidence type="ECO:0000256" key="4">
    <source>
        <dbReference type="ARBA" id="ARBA00022679"/>
    </source>
</evidence>
<dbReference type="SMART" id="SM00220">
    <property type="entry name" value="S_TKc"/>
    <property type="match status" value="1"/>
</dbReference>
<feature type="domain" description="Protein kinase" evidence="11">
    <location>
        <begin position="238"/>
        <end position="490"/>
    </location>
</feature>
<proteinExistence type="inferred from homology"/>
<comment type="caution">
    <text evidence="13">The sequence shown here is derived from an EMBL/GenBank/DDBJ whole genome shotgun (WGS) entry which is preliminary data.</text>
</comment>
<dbReference type="PROSITE" id="PS00108">
    <property type="entry name" value="PROTEIN_KINASE_ST"/>
    <property type="match status" value="1"/>
</dbReference>
<comment type="catalytic activity">
    <reaction evidence="9">
        <text>L-seryl-[protein] + ATP = O-phospho-L-seryl-[protein] + ADP + H(+)</text>
        <dbReference type="Rhea" id="RHEA:17989"/>
        <dbReference type="Rhea" id="RHEA-COMP:9863"/>
        <dbReference type="Rhea" id="RHEA-COMP:11604"/>
        <dbReference type="ChEBI" id="CHEBI:15378"/>
        <dbReference type="ChEBI" id="CHEBI:29999"/>
        <dbReference type="ChEBI" id="CHEBI:30616"/>
        <dbReference type="ChEBI" id="CHEBI:83421"/>
        <dbReference type="ChEBI" id="CHEBI:456216"/>
        <dbReference type="EC" id="2.7.11.1"/>
    </reaction>
</comment>
<dbReference type="OrthoDB" id="4062651at2759"/>
<dbReference type="PROSITE" id="PS50011">
    <property type="entry name" value="PROTEIN_KINASE_DOM"/>
    <property type="match status" value="1"/>
</dbReference>
<evidence type="ECO:0000313" key="13">
    <source>
        <dbReference type="EMBL" id="KAJ0976566.1"/>
    </source>
</evidence>
<dbReference type="GO" id="GO:0005524">
    <property type="term" value="F:ATP binding"/>
    <property type="evidence" value="ECO:0007669"/>
    <property type="project" value="UniProtKB-KW"/>
</dbReference>
<name>A0A9D5CN93_9LILI</name>